<proteinExistence type="predicted"/>
<feature type="compositionally biased region" description="Polar residues" evidence="5">
    <location>
        <begin position="26"/>
        <end position="38"/>
    </location>
</feature>
<keyword evidence="3 6" id="KW-1133">Transmembrane helix</keyword>
<feature type="transmembrane region" description="Helical" evidence="6">
    <location>
        <begin position="213"/>
        <end position="233"/>
    </location>
</feature>
<feature type="transmembrane region" description="Helical" evidence="6">
    <location>
        <begin position="330"/>
        <end position="358"/>
    </location>
</feature>
<sequence length="511" mass="55379">MAPDLESNPSLPKEANTQLPPPPTPMQHNDTPKSQQPSIDEKPTLIKGYDLPFWHKSIILFIVSWMTLAVTFNSTSLLPATPEIATRFNTTEEILNVINAGVLLAMGFSSLIWGPMSRLVGRRISYNIAVLVLCGCSAGTAAAINLQMFTAFRVLGGLTGTSFMVMGQTILADIYEPVVRGTAVGFFMVGTVAGPAIGPCFGGIIVTFASWRIIFWVQVAMTGFGLILSLIFVPEIPSADAKIITTTTTTTTTTPTTKETILRILRAFNPVHIIRLFVYPNIFLAVHTPHIPPLHTSTNKEKDLTCGFLSTFQYAILTSARSIFNPRFHLTTALVSGLFYLAPGAGFLVGSVLGGRLSDRTVRKYIIKRDGVRLPQDRLNSGLGTLFFVLPAAALVYGWTLQEEKGGMVVPIIAAFFGGVGLMGTFNGLNTYAAEALPHRRSEAISGKYIIQYLFSAGSSAAVEPLIGAIGVGWTFTICVFLSLIGGVLVVIITRKGLDMQRWVERRWGEA</sequence>
<keyword evidence="9" id="KW-1185">Reference proteome</keyword>
<gene>
    <name evidence="8" type="ORF">AAWM_03713</name>
</gene>
<dbReference type="PROSITE" id="PS50850">
    <property type="entry name" value="MFS"/>
    <property type="match status" value="1"/>
</dbReference>
<evidence type="ECO:0000313" key="8">
    <source>
        <dbReference type="EMBL" id="GCB20828.1"/>
    </source>
</evidence>
<dbReference type="Proteomes" id="UP000286921">
    <property type="component" value="Unassembled WGS sequence"/>
</dbReference>
<dbReference type="GO" id="GO:0005886">
    <property type="term" value="C:plasma membrane"/>
    <property type="evidence" value="ECO:0007669"/>
    <property type="project" value="TreeGrafter"/>
</dbReference>
<dbReference type="Pfam" id="PF07690">
    <property type="entry name" value="MFS_1"/>
    <property type="match status" value="1"/>
</dbReference>
<reference evidence="8 9" key="1">
    <citation type="submission" date="2016-09" db="EMBL/GenBank/DDBJ databases">
        <title>Aspergillus awamori IFM 58123T.</title>
        <authorList>
            <person name="Kusuya Y."/>
            <person name="Shimizu M."/>
            <person name="Takahashi H."/>
            <person name="Yaguchi T."/>
        </authorList>
    </citation>
    <scope>NUCLEOTIDE SEQUENCE [LARGE SCALE GENOMIC DNA]</scope>
    <source>
        <strain evidence="8 9">IFM 58123</strain>
    </source>
</reference>
<keyword evidence="2 6" id="KW-0812">Transmembrane</keyword>
<keyword evidence="4 6" id="KW-0472">Membrane</keyword>
<dbReference type="Gene3D" id="1.20.1250.20">
    <property type="entry name" value="MFS general substrate transporter like domains"/>
    <property type="match status" value="1"/>
</dbReference>
<feature type="transmembrane region" description="Helical" evidence="6">
    <location>
        <begin position="53"/>
        <end position="74"/>
    </location>
</feature>
<dbReference type="InterPro" id="IPR036259">
    <property type="entry name" value="MFS_trans_sf"/>
</dbReference>
<feature type="transmembrane region" description="Helical" evidence="6">
    <location>
        <begin position="474"/>
        <end position="493"/>
    </location>
</feature>
<dbReference type="SUPFAM" id="SSF103473">
    <property type="entry name" value="MFS general substrate transporter"/>
    <property type="match status" value="1"/>
</dbReference>
<dbReference type="STRING" id="105351.A0A401KNF8"/>
<dbReference type="InterPro" id="IPR011701">
    <property type="entry name" value="MFS"/>
</dbReference>
<feature type="transmembrane region" description="Helical" evidence="6">
    <location>
        <begin position="406"/>
        <end position="429"/>
    </location>
</feature>
<dbReference type="AlphaFoldDB" id="A0A401KNF8"/>
<feature type="transmembrane region" description="Helical" evidence="6">
    <location>
        <begin position="379"/>
        <end position="400"/>
    </location>
</feature>
<feature type="transmembrane region" description="Helical" evidence="6">
    <location>
        <begin position="150"/>
        <end position="171"/>
    </location>
</feature>
<comment type="subcellular location">
    <subcellularLocation>
        <location evidence="1">Membrane</location>
        <topology evidence="1">Multi-pass membrane protein</topology>
    </subcellularLocation>
</comment>
<evidence type="ECO:0000256" key="5">
    <source>
        <dbReference type="SAM" id="MobiDB-lite"/>
    </source>
</evidence>
<feature type="transmembrane region" description="Helical" evidence="6">
    <location>
        <begin position="183"/>
        <end position="207"/>
    </location>
</feature>
<evidence type="ECO:0000259" key="7">
    <source>
        <dbReference type="PROSITE" id="PS50850"/>
    </source>
</evidence>
<feature type="region of interest" description="Disordered" evidence="5">
    <location>
        <begin position="1"/>
        <end position="40"/>
    </location>
</feature>
<name>A0A401KNF8_ASPAW</name>
<evidence type="ECO:0000256" key="4">
    <source>
        <dbReference type="ARBA" id="ARBA00023136"/>
    </source>
</evidence>
<feature type="transmembrane region" description="Helical" evidence="6">
    <location>
        <begin position="126"/>
        <end position="144"/>
    </location>
</feature>
<dbReference type="Gene3D" id="1.20.1720.10">
    <property type="entry name" value="Multidrug resistance protein D"/>
    <property type="match status" value="1"/>
</dbReference>
<dbReference type="InterPro" id="IPR020846">
    <property type="entry name" value="MFS_dom"/>
</dbReference>
<organism evidence="8 9">
    <name type="scientific">Aspergillus awamori</name>
    <name type="common">Black koji mold</name>
    <dbReference type="NCBI Taxonomy" id="105351"/>
    <lineage>
        <taxon>Eukaryota</taxon>
        <taxon>Fungi</taxon>
        <taxon>Dikarya</taxon>
        <taxon>Ascomycota</taxon>
        <taxon>Pezizomycotina</taxon>
        <taxon>Eurotiomycetes</taxon>
        <taxon>Eurotiomycetidae</taxon>
        <taxon>Eurotiales</taxon>
        <taxon>Aspergillaceae</taxon>
        <taxon>Aspergillus</taxon>
    </lineage>
</organism>
<dbReference type="GO" id="GO:0022857">
    <property type="term" value="F:transmembrane transporter activity"/>
    <property type="evidence" value="ECO:0007669"/>
    <property type="project" value="InterPro"/>
</dbReference>
<evidence type="ECO:0000256" key="1">
    <source>
        <dbReference type="ARBA" id="ARBA00004141"/>
    </source>
</evidence>
<dbReference type="PANTHER" id="PTHR23502">
    <property type="entry name" value="MAJOR FACILITATOR SUPERFAMILY"/>
    <property type="match status" value="1"/>
</dbReference>
<feature type="transmembrane region" description="Helical" evidence="6">
    <location>
        <begin position="94"/>
        <end position="114"/>
    </location>
</feature>
<evidence type="ECO:0000256" key="3">
    <source>
        <dbReference type="ARBA" id="ARBA00022989"/>
    </source>
</evidence>
<evidence type="ECO:0000256" key="6">
    <source>
        <dbReference type="SAM" id="Phobius"/>
    </source>
</evidence>
<feature type="transmembrane region" description="Helical" evidence="6">
    <location>
        <begin position="450"/>
        <end position="468"/>
    </location>
</feature>
<evidence type="ECO:0000256" key="2">
    <source>
        <dbReference type="ARBA" id="ARBA00022692"/>
    </source>
</evidence>
<feature type="domain" description="Major facilitator superfamily (MFS) profile" evidence="7">
    <location>
        <begin position="59"/>
        <end position="498"/>
    </location>
</feature>
<evidence type="ECO:0000313" key="9">
    <source>
        <dbReference type="Proteomes" id="UP000286921"/>
    </source>
</evidence>
<dbReference type="EMBL" id="BDHI01000007">
    <property type="protein sequence ID" value="GCB20828.1"/>
    <property type="molecule type" value="Genomic_DNA"/>
</dbReference>
<dbReference type="PANTHER" id="PTHR23502:SF152">
    <property type="entry name" value="MAJOR FACILITATOR SUPERFAMILY (MFS) PROFILE DOMAIN-CONTAINING PROTEIN-RELATED"/>
    <property type="match status" value="1"/>
</dbReference>
<accession>A0A401KNF8</accession>
<protein>
    <submittedName>
        <fullName evidence="8">Uncharacterized transporter C1529.01</fullName>
    </submittedName>
</protein>
<comment type="caution">
    <text evidence="8">The sequence shown here is derived from an EMBL/GenBank/DDBJ whole genome shotgun (WGS) entry which is preliminary data.</text>
</comment>
<feature type="compositionally biased region" description="Polar residues" evidence="5">
    <location>
        <begin position="7"/>
        <end position="18"/>
    </location>
</feature>